<dbReference type="AlphaFoldDB" id="A0A7G1I5D5"/>
<keyword evidence="4" id="KW-1185">Reference proteome</keyword>
<accession>A0A7G1I5D5</accession>
<dbReference type="EMBL" id="AP023343">
    <property type="protein sequence ID" value="BCI85095.1"/>
    <property type="molecule type" value="Genomic_DNA"/>
</dbReference>
<evidence type="ECO:0000256" key="1">
    <source>
        <dbReference type="ARBA" id="ARBA00010652"/>
    </source>
</evidence>
<name>A0A7G1I5D5_MYCKA</name>
<dbReference type="PANTHER" id="PTHR46766">
    <property type="entry name" value="GLUTAMINE-RICH PROTEIN 2"/>
    <property type="match status" value="1"/>
</dbReference>
<dbReference type="Gene3D" id="1.20.1260.20">
    <property type="entry name" value="PPE superfamily"/>
    <property type="match status" value="1"/>
</dbReference>
<gene>
    <name evidence="3" type="ORF">NIIDMKKI_03010</name>
</gene>
<comment type="similarity">
    <text evidence="1">Belongs to the mycobacterial PPE family.</text>
</comment>
<evidence type="ECO:0000313" key="4">
    <source>
        <dbReference type="Proteomes" id="UP000516380"/>
    </source>
</evidence>
<feature type="domain" description="PPE" evidence="2">
    <location>
        <begin position="1"/>
        <end position="142"/>
    </location>
</feature>
<evidence type="ECO:0000259" key="2">
    <source>
        <dbReference type="Pfam" id="PF00823"/>
    </source>
</evidence>
<evidence type="ECO:0000313" key="3">
    <source>
        <dbReference type="EMBL" id="BCI85095.1"/>
    </source>
</evidence>
<dbReference type="Pfam" id="PF00823">
    <property type="entry name" value="PPE"/>
    <property type="match status" value="1"/>
</dbReference>
<dbReference type="SUPFAM" id="SSF140459">
    <property type="entry name" value="PE/PPE dimer-like"/>
    <property type="match status" value="1"/>
</dbReference>
<protein>
    <recommendedName>
        <fullName evidence="2">PPE domain-containing protein</fullName>
    </recommendedName>
</protein>
<dbReference type="Proteomes" id="UP000516380">
    <property type="component" value="Chromosome"/>
</dbReference>
<reference evidence="3 4" key="1">
    <citation type="submission" date="2020-07" db="EMBL/GenBank/DDBJ databases">
        <title>Mycobacterium kansasii (former subtype) with zoonotic potential isolated from diseased indoor pet cat, Japan.</title>
        <authorList>
            <person name="Fukano H."/>
            <person name="Terazono T."/>
            <person name="Hoshino Y."/>
        </authorList>
    </citation>
    <scope>NUCLEOTIDE SEQUENCE [LARGE SCALE GENOMIC DNA]</scope>
    <source>
        <strain evidence="3 4">Kuro-I</strain>
    </source>
</reference>
<dbReference type="PANTHER" id="PTHR46766:SF1">
    <property type="entry name" value="GLUTAMINE-RICH PROTEIN 2"/>
    <property type="match status" value="1"/>
</dbReference>
<dbReference type="Pfam" id="PF01469">
    <property type="entry name" value="Pentapeptide_2"/>
    <property type="match status" value="1"/>
</dbReference>
<sequence length="430" mass="43775">MLEAAAGWSGLAEELEAAAGSFSSVTSALACQAWQGPAAAAMAAAAAPYAGWLNAASAQAANAAGQAQAVVSAFEAAQAAMIHPLLVAANRNTFVRLVMSNLFGFNAPAIAAAEFQYEEMWAQDVAAMVGYHGGVSAAAAQLASPAQALQNLPGLAANAAANAAADLGFGNLGWDNVGFFNSGVGNFGIFNNGQHNVGAYNKGDNNVGVGNNTPDKGYCAPNGQRYDAKTTFDGNFGAGNFGHGNVGAFNNGVGNSGIGNVGDGNAGLLGFASGWNTGNSNSGFLNIGSNDIGLSNYGNSNVGFNNQGNGNIGGFNLGDQNIGYGITGDNMVGIGIPGTGVQFAFPAEFPRSIACPHASRAVGRHRSRPLPALLSQEWVSKPLWDNWFAEPSTSRGRKRAHCRGDAERRACVPRSVAWLTVGAPQATGAR</sequence>
<dbReference type="InterPro" id="IPR038332">
    <property type="entry name" value="PPE_sf"/>
</dbReference>
<dbReference type="InterPro" id="IPR002989">
    <property type="entry name" value="Mycobac_pentapep"/>
</dbReference>
<dbReference type="InterPro" id="IPR000030">
    <property type="entry name" value="PPE_dom"/>
</dbReference>
<organism evidence="3 4">
    <name type="scientific">Mycobacterium kansasii</name>
    <dbReference type="NCBI Taxonomy" id="1768"/>
    <lineage>
        <taxon>Bacteria</taxon>
        <taxon>Bacillati</taxon>
        <taxon>Actinomycetota</taxon>
        <taxon>Actinomycetes</taxon>
        <taxon>Mycobacteriales</taxon>
        <taxon>Mycobacteriaceae</taxon>
        <taxon>Mycobacterium</taxon>
    </lineage>
</organism>
<dbReference type="GO" id="GO:0052572">
    <property type="term" value="P:response to host immune response"/>
    <property type="evidence" value="ECO:0007669"/>
    <property type="project" value="TreeGrafter"/>
</dbReference>
<proteinExistence type="inferred from homology"/>